<organism evidence="2 3">
    <name type="scientific">Phakopsora pachyrhizi</name>
    <name type="common">Asian soybean rust disease fungus</name>
    <dbReference type="NCBI Taxonomy" id="170000"/>
    <lineage>
        <taxon>Eukaryota</taxon>
        <taxon>Fungi</taxon>
        <taxon>Dikarya</taxon>
        <taxon>Basidiomycota</taxon>
        <taxon>Pucciniomycotina</taxon>
        <taxon>Pucciniomycetes</taxon>
        <taxon>Pucciniales</taxon>
        <taxon>Phakopsoraceae</taxon>
        <taxon>Phakopsora</taxon>
    </lineage>
</organism>
<keyword evidence="1" id="KW-0812">Transmembrane</keyword>
<evidence type="ECO:0000256" key="1">
    <source>
        <dbReference type="SAM" id="Phobius"/>
    </source>
</evidence>
<dbReference type="AlphaFoldDB" id="A0AAV0BDI2"/>
<keyword evidence="3" id="KW-1185">Reference proteome</keyword>
<keyword evidence="1" id="KW-1133">Transmembrane helix</keyword>
<feature type="transmembrane region" description="Helical" evidence="1">
    <location>
        <begin position="34"/>
        <end position="54"/>
    </location>
</feature>
<feature type="transmembrane region" description="Helical" evidence="1">
    <location>
        <begin position="60"/>
        <end position="85"/>
    </location>
</feature>
<protein>
    <submittedName>
        <fullName evidence="2">Uncharacterized protein</fullName>
    </submittedName>
</protein>
<evidence type="ECO:0000313" key="2">
    <source>
        <dbReference type="EMBL" id="CAH7684505.1"/>
    </source>
</evidence>
<keyword evidence="1" id="KW-0472">Membrane</keyword>
<comment type="caution">
    <text evidence="2">The sequence shown here is derived from an EMBL/GenBank/DDBJ whole genome shotgun (WGS) entry which is preliminary data.</text>
</comment>
<feature type="non-terminal residue" evidence="2">
    <location>
        <position position="89"/>
    </location>
</feature>
<evidence type="ECO:0000313" key="3">
    <source>
        <dbReference type="Proteomes" id="UP001153365"/>
    </source>
</evidence>
<proteinExistence type="predicted"/>
<gene>
    <name evidence="2" type="ORF">PPACK8108_LOCUS18702</name>
</gene>
<feature type="non-terminal residue" evidence="2">
    <location>
        <position position="1"/>
    </location>
</feature>
<reference evidence="2" key="1">
    <citation type="submission" date="2022-06" db="EMBL/GenBank/DDBJ databases">
        <authorList>
            <consortium name="SYNGENTA / RWTH Aachen University"/>
        </authorList>
    </citation>
    <scope>NUCLEOTIDE SEQUENCE</scope>
</reference>
<dbReference type="EMBL" id="CALTRL010005444">
    <property type="protein sequence ID" value="CAH7684505.1"/>
    <property type="molecule type" value="Genomic_DNA"/>
</dbReference>
<dbReference type="Proteomes" id="UP001153365">
    <property type="component" value="Unassembled WGS sequence"/>
</dbReference>
<sequence>MKLLAFIGDFFTPMLPLLLFFYPHSTILCSTTLLLFLVILYPLLFCSFILVLSLSSSSPLNSFLILSLYPFFSFLFFLLGVGFIIPYMY</sequence>
<feature type="transmembrane region" description="Helical" evidence="1">
    <location>
        <begin position="6"/>
        <end position="22"/>
    </location>
</feature>
<accession>A0AAV0BDI2</accession>
<name>A0AAV0BDI2_PHAPC</name>